<dbReference type="InterPro" id="IPR011004">
    <property type="entry name" value="Trimer_LpxA-like_sf"/>
</dbReference>
<name>W0FI09_9BACT</name>
<dbReference type="Gene3D" id="2.160.10.10">
    <property type="entry name" value="Hexapeptide repeat proteins"/>
    <property type="match status" value="1"/>
</dbReference>
<protein>
    <submittedName>
        <fullName evidence="5">Maltose O-acetyltransferase</fullName>
    </submittedName>
</protein>
<evidence type="ECO:0000313" key="5">
    <source>
        <dbReference type="EMBL" id="AHF24363.1"/>
    </source>
</evidence>
<dbReference type="GO" id="GO:0008374">
    <property type="term" value="F:O-acyltransferase activity"/>
    <property type="evidence" value="ECO:0007669"/>
    <property type="project" value="TreeGrafter"/>
</dbReference>
<proteinExistence type="inferred from homology"/>
<evidence type="ECO:0000256" key="1">
    <source>
        <dbReference type="ARBA" id="ARBA00007274"/>
    </source>
</evidence>
<dbReference type="AlphaFoldDB" id="W0FI09"/>
<accession>W0FI09</accession>
<dbReference type="PANTHER" id="PTHR23416:SF23">
    <property type="entry name" value="ACETYLTRANSFERASE C18B11.09C-RELATED"/>
    <property type="match status" value="1"/>
</dbReference>
<keyword evidence="3" id="KW-0012">Acyltransferase</keyword>
<evidence type="ECO:0000259" key="4">
    <source>
        <dbReference type="SMART" id="SM01266"/>
    </source>
</evidence>
<dbReference type="InterPro" id="IPR024688">
    <property type="entry name" value="Mac_dom"/>
</dbReference>
<dbReference type="InterPro" id="IPR001451">
    <property type="entry name" value="Hexapep"/>
</dbReference>
<dbReference type="SMART" id="SM01266">
    <property type="entry name" value="Mac"/>
    <property type="match status" value="1"/>
</dbReference>
<dbReference type="SUPFAM" id="SSF51161">
    <property type="entry name" value="Trimeric LpxA-like enzymes"/>
    <property type="match status" value="1"/>
</dbReference>
<dbReference type="InterPro" id="IPR051159">
    <property type="entry name" value="Hexapeptide_acetyltransf"/>
</dbReference>
<dbReference type="Pfam" id="PF12464">
    <property type="entry name" value="Mac"/>
    <property type="match status" value="1"/>
</dbReference>
<reference evidence="5" key="1">
    <citation type="journal article" date="2013" name="PLoS ONE">
        <title>Metagenomic insights into the carbohydrate-active enzymes carried by the microorganisms adhering to solid digesta in the rumen of cows.</title>
        <authorList>
            <person name="Wang L."/>
            <person name="Hatem A."/>
            <person name="Catalyurek U.V."/>
            <person name="Morrison M."/>
            <person name="Yu Z."/>
        </authorList>
    </citation>
    <scope>NUCLEOTIDE SEQUENCE</scope>
</reference>
<evidence type="ECO:0000256" key="3">
    <source>
        <dbReference type="ARBA" id="ARBA00023315"/>
    </source>
</evidence>
<dbReference type="PANTHER" id="PTHR23416">
    <property type="entry name" value="SIALIC ACID SYNTHASE-RELATED"/>
    <property type="match status" value="1"/>
</dbReference>
<organism evidence="5">
    <name type="scientific">uncultured bacterium Contig575</name>
    <dbReference type="NCBI Taxonomy" id="1393592"/>
    <lineage>
        <taxon>Bacteria</taxon>
        <taxon>environmental samples</taxon>
    </lineage>
</organism>
<dbReference type="EMBL" id="KC246791">
    <property type="protein sequence ID" value="AHF24363.1"/>
    <property type="molecule type" value="Genomic_DNA"/>
</dbReference>
<evidence type="ECO:0000256" key="2">
    <source>
        <dbReference type="ARBA" id="ARBA00022679"/>
    </source>
</evidence>
<dbReference type="FunFam" id="2.160.10.10:FF:000025">
    <property type="entry name" value="Hexapeptide-repeat containing-acetyltransferase"/>
    <property type="match status" value="1"/>
</dbReference>
<dbReference type="Pfam" id="PF00132">
    <property type="entry name" value="Hexapep"/>
    <property type="match status" value="1"/>
</dbReference>
<dbReference type="GO" id="GO:0016407">
    <property type="term" value="F:acetyltransferase activity"/>
    <property type="evidence" value="ECO:0007669"/>
    <property type="project" value="InterPro"/>
</dbReference>
<keyword evidence="2 5" id="KW-0808">Transferase</keyword>
<sequence>MKRKSGFHEEDIEMTEKEKMLAGQLYDPSDAELTALRVKARKLARCYNQTDEDEHEKQQELLRELLSNSAEMPGLQAPIYFDYGCNTTFGKFSGANFNFTCLDVCLVHIGDNVMIGPNVTLATPMHPLLQEERNVRQDKNGRYYNLEYAKPIIIEDNCWLASNVVVCGGVTIGEGCVIGAGSVVTRDIPSHSLAAGNPCRVIRALTASDRMKP</sequence>
<feature type="domain" description="Maltose/galactoside acetyltransferase" evidence="4">
    <location>
        <begin position="17"/>
        <end position="71"/>
    </location>
</feature>
<dbReference type="CDD" id="cd03357">
    <property type="entry name" value="LbH_MAT_GAT"/>
    <property type="match status" value="1"/>
</dbReference>
<comment type="similarity">
    <text evidence="1">Belongs to the transferase hexapeptide repeat family.</text>
</comment>